<dbReference type="OrthoDB" id="5397989at2"/>
<dbReference type="Gene3D" id="1.10.3910.10">
    <property type="entry name" value="SP0561-like"/>
    <property type="match status" value="1"/>
</dbReference>
<dbReference type="Proteomes" id="UP000002949">
    <property type="component" value="Unassembled WGS sequence"/>
</dbReference>
<dbReference type="SUPFAM" id="SSF140683">
    <property type="entry name" value="SP0561-like"/>
    <property type="match status" value="1"/>
</dbReference>
<evidence type="ECO:0000259" key="1">
    <source>
        <dbReference type="Pfam" id="PF08984"/>
    </source>
</evidence>
<dbReference type="Pfam" id="PF08984">
    <property type="entry name" value="DUF1858"/>
    <property type="match status" value="1"/>
</dbReference>
<reference evidence="2 3" key="1">
    <citation type="journal article" date="2012" name="J. Bacteriol.">
        <title>Draft Genome Sequence of Plant Growth-Promoting Rhizobium Mesorhizobium amorphae, Isolated from Zinc-Lead Mine Tailings.</title>
        <authorList>
            <person name="Hao X."/>
            <person name="Lin Y."/>
            <person name="Johnstone L."/>
            <person name="Baltrus D.A."/>
            <person name="Miller S.J."/>
            <person name="Wei G."/>
            <person name="Rensing C."/>
        </authorList>
    </citation>
    <scope>NUCLEOTIDE SEQUENCE [LARGE SCALE GENOMIC DNA]</scope>
    <source>
        <strain evidence="2 3">CCNWGS0123</strain>
    </source>
</reference>
<dbReference type="STRING" id="1082933.A6B35_24610"/>
<proteinExistence type="predicted"/>
<protein>
    <recommendedName>
        <fullName evidence="1">DUF1858 domain-containing protein</fullName>
    </recommendedName>
</protein>
<dbReference type="NCBIfam" id="TIGR03980">
    <property type="entry name" value="prismane_assoc"/>
    <property type="match status" value="1"/>
</dbReference>
<dbReference type="KEGG" id="mamo:A6B35_24610"/>
<dbReference type="PANTHER" id="PTHR39341:SF1">
    <property type="entry name" value="DUF1858 DOMAIN-CONTAINING PROTEIN"/>
    <property type="match status" value="1"/>
</dbReference>
<dbReference type="AlphaFoldDB" id="G6YLR7"/>
<feature type="domain" description="DUF1858" evidence="1">
    <location>
        <begin position="8"/>
        <end position="57"/>
    </location>
</feature>
<accession>G6YLR7</accession>
<dbReference type="PATRIC" id="fig|1082933.3.peg.6742"/>
<evidence type="ECO:0000313" key="3">
    <source>
        <dbReference type="Proteomes" id="UP000002949"/>
    </source>
</evidence>
<sequence>MKRNFSDDTTMDEIMHGSPAAIRVLLQHGMLCVGCPIASFHTIADAAREHDLNEEQLSCNLRAAIESSDYD</sequence>
<evidence type="ECO:0000313" key="2">
    <source>
        <dbReference type="EMBL" id="EHH02545.1"/>
    </source>
</evidence>
<gene>
    <name evidence="2" type="ORF">MEA186_34774</name>
</gene>
<dbReference type="InterPro" id="IPR015077">
    <property type="entry name" value="DUF1858"/>
</dbReference>
<dbReference type="RefSeq" id="WP_006206750.1">
    <property type="nucleotide sequence ID" value="NZ_AGSN01000255.1"/>
</dbReference>
<name>G6YLR7_9HYPH</name>
<dbReference type="InterPro" id="IPR038062">
    <property type="entry name" value="ScdA-like_N_sf"/>
</dbReference>
<dbReference type="InterPro" id="IPR023883">
    <property type="entry name" value="CHP03980_redox-disulphide"/>
</dbReference>
<dbReference type="EMBL" id="AGSN01000255">
    <property type="protein sequence ID" value="EHH02545.1"/>
    <property type="molecule type" value="Genomic_DNA"/>
</dbReference>
<dbReference type="PANTHER" id="PTHR39341">
    <property type="entry name" value="BSL7085 PROTEIN"/>
    <property type="match status" value="1"/>
</dbReference>
<organism evidence="2 3">
    <name type="scientific">Mesorhizobium amorphae CCNWGS0123</name>
    <dbReference type="NCBI Taxonomy" id="1082933"/>
    <lineage>
        <taxon>Bacteria</taxon>
        <taxon>Pseudomonadati</taxon>
        <taxon>Pseudomonadota</taxon>
        <taxon>Alphaproteobacteria</taxon>
        <taxon>Hyphomicrobiales</taxon>
        <taxon>Phyllobacteriaceae</taxon>
        <taxon>Mesorhizobium</taxon>
    </lineage>
</organism>
<keyword evidence="3" id="KW-1185">Reference proteome</keyword>